<dbReference type="AlphaFoldDB" id="K5WZ32"/>
<evidence type="ECO:0000313" key="2">
    <source>
        <dbReference type="Proteomes" id="UP000008493"/>
    </source>
</evidence>
<name>K5WZ32_AGABU</name>
<dbReference type="GeneID" id="18827523"/>
<sequence length="1149" mass="129108">MPSKRRASISKPKAIDVTDILTLYTTVQPHTGIHTIICDICGTTITLTKTGHPNRFFNHRERCVWHANRKQKDIFKPTSTLPKTHITVPLIATDTSTVDSDEDLSDSVSCRGCLINWTAGSIWRTYPFQLRGDPGYLHWYPVGFDTSSNNITLRSVKCSGNLLKLESSTTCSSCFMIPHSVEFSNVKERANASELAVNTPNQYPTYQQQEVYIRILTERIKKYHTKFALSIKRLNTSIGRIDDYKRIMVLLASHDVTRLRQLISAMLRHGSSPSFIIDKMKQSIDGLYSPRAGFTSQDIDVAFLCKSIGGPRLLFTLQKSFGLVSERTIKRQSIVPKLLSSISTPTAHEISHNISSFFNPSIRPPFSPLAGSQLPGNVLIFDDVALESKCRYCPDRRAVIGLCREHSSRVDTNITDLRSLEKIRESLQCDDNDRKVCLGKNATVVVIAPYSREDNYNPIPLVISPTDGKEKWSEMAQWIRTTIDTWTDHEYGNPLNGPVWSIASDGDGTFRRARHFICSEKELDLSTELGKLLADLPGLNSHTSAEGITATCDPKHIFKRFATALRNENGIVVGKTIISPQHTLQIIKDLPTVDARKAKDMLDPEDKQNVPKAVSLIQHLMSLRNIEPVSTSLKIPSFLHRRRTLEFFGQFLGYFMSPFTDVTMSLQEQLESISTFAHIFMVLWQEHGYTCLTGQLYADSQAVVKNIFFLVGRLQVLNPAHKFFFLHEGSDRLESLFGNVRTMDHSRNFDIRQLSEKVAVATLIHAAYARNPDLDRGHRRLELKNQIGIDHINPRSWVGDTCVGNVNLKSAWVNGQNRASKIIAEYLGTPLASHYEFSKIFIPGNGRDLMRPLGSDKWVGIGDETGPRTRIHTDPVLVDSEIEEEIENIEDYLSDTTEGRPQQPHMLVINGKNESIDSLVSKLTSEDWKRVTTRVLRVRGDTLKKFTSSGMKNWLDSEEAESNMSMKIGDLGVFLARTDHDHVALAVLEVTRFKLGDSKLSSGAVNYADLQASNSTISIVGQVCFITPSETVNDGWETVPEVFTPIVSVSSSKKGRYVIEVPANNLQPISPNFIVNDKARHRELRWLLHGIHLNNALNLLWDLYGLDDPNHFPSLLVIPSSDFFPYRNSEGARIDSNPFAVNSYAIGSE</sequence>
<dbReference type="HOGENOM" id="CLU_002907_0_0_1"/>
<organism evidence="1 2">
    <name type="scientific">Agaricus bisporus var. burnettii (strain JB137-S8 / ATCC MYA-4627 / FGSC 10392)</name>
    <name type="common">White button mushroom</name>
    <dbReference type="NCBI Taxonomy" id="597362"/>
    <lineage>
        <taxon>Eukaryota</taxon>
        <taxon>Fungi</taxon>
        <taxon>Dikarya</taxon>
        <taxon>Basidiomycota</taxon>
        <taxon>Agaricomycotina</taxon>
        <taxon>Agaricomycetes</taxon>
        <taxon>Agaricomycetidae</taxon>
        <taxon>Agaricales</taxon>
        <taxon>Agaricineae</taxon>
        <taxon>Agaricaceae</taxon>
        <taxon>Agaricus</taxon>
    </lineage>
</organism>
<dbReference type="EMBL" id="JH971407">
    <property type="protein sequence ID" value="EKM75877.1"/>
    <property type="molecule type" value="Genomic_DNA"/>
</dbReference>
<dbReference type="RefSeq" id="XP_007333445.1">
    <property type="nucleotide sequence ID" value="XM_007333383.1"/>
</dbReference>
<protein>
    <submittedName>
        <fullName evidence="1">Uncharacterized protein</fullName>
    </submittedName>
</protein>
<reference evidence="2" key="1">
    <citation type="journal article" date="2012" name="Proc. Natl. Acad. Sci. U.S.A.">
        <title>Genome sequence of the button mushroom Agaricus bisporus reveals mechanisms governing adaptation to a humic-rich ecological niche.</title>
        <authorList>
            <person name="Morin E."/>
            <person name="Kohler A."/>
            <person name="Baker A.R."/>
            <person name="Foulongne-Oriol M."/>
            <person name="Lombard V."/>
            <person name="Nagy L.G."/>
            <person name="Ohm R.A."/>
            <person name="Patyshakuliyeva A."/>
            <person name="Brun A."/>
            <person name="Aerts A.L."/>
            <person name="Bailey A.M."/>
            <person name="Billette C."/>
            <person name="Coutinho P.M."/>
            <person name="Deakin G."/>
            <person name="Doddapaneni H."/>
            <person name="Floudas D."/>
            <person name="Grimwood J."/>
            <person name="Hilden K."/>
            <person name="Kuees U."/>
            <person name="LaButti K.M."/>
            <person name="Lapidus A."/>
            <person name="Lindquist E.A."/>
            <person name="Lucas S.M."/>
            <person name="Murat C."/>
            <person name="Riley R.W."/>
            <person name="Salamov A.A."/>
            <person name="Schmutz J."/>
            <person name="Subramanian V."/>
            <person name="Woesten H.A.B."/>
            <person name="Xu J."/>
            <person name="Eastwood D.C."/>
            <person name="Foster G.D."/>
            <person name="Sonnenberg A.S."/>
            <person name="Cullen D."/>
            <person name="de Vries R.P."/>
            <person name="Lundell T."/>
            <person name="Hibbett D.S."/>
            <person name="Henrissat B."/>
            <person name="Burton K.S."/>
            <person name="Kerrigan R.W."/>
            <person name="Challen M.P."/>
            <person name="Grigoriev I.V."/>
            <person name="Martin F."/>
        </authorList>
    </citation>
    <scope>NUCLEOTIDE SEQUENCE [LARGE SCALE GENOMIC DNA]</scope>
    <source>
        <strain evidence="2">JB137-S8 / ATCC MYA-4627 / FGSC 10392</strain>
    </source>
</reference>
<keyword evidence="2" id="KW-1185">Reference proteome</keyword>
<dbReference type="OrthoDB" id="3048541at2759"/>
<accession>K5WZ32</accession>
<dbReference type="KEGG" id="abp:AGABI1DRAFT131784"/>
<evidence type="ECO:0000313" key="1">
    <source>
        <dbReference type="EMBL" id="EKM75877.1"/>
    </source>
</evidence>
<dbReference type="Proteomes" id="UP000008493">
    <property type="component" value="Unassembled WGS sequence"/>
</dbReference>
<gene>
    <name evidence="1" type="ORF">AGABI1DRAFT_131784</name>
</gene>
<proteinExistence type="predicted"/>
<dbReference type="InParanoid" id="K5WZ32"/>
<dbReference type="eggNOG" id="ENOG502SZAG">
    <property type="taxonomic scope" value="Eukaryota"/>
</dbReference>